<organism evidence="5 6">
    <name type="scientific">Pseudomyxococcus hansupus</name>
    <dbReference type="NCBI Taxonomy" id="1297742"/>
    <lineage>
        <taxon>Bacteria</taxon>
        <taxon>Pseudomonadati</taxon>
        <taxon>Myxococcota</taxon>
        <taxon>Myxococcia</taxon>
        <taxon>Myxococcales</taxon>
        <taxon>Cystobacterineae</taxon>
        <taxon>Myxococcaceae</taxon>
        <taxon>Pseudomyxococcus</taxon>
    </lineage>
</organism>
<proteinExistence type="inferred from homology"/>
<keyword evidence="2" id="KW-0808">Transferase</keyword>
<dbReference type="Gene3D" id="3.40.1190.20">
    <property type="match status" value="1"/>
</dbReference>
<feature type="domain" description="Carbohydrate kinase PfkB" evidence="4">
    <location>
        <begin position="164"/>
        <end position="265"/>
    </location>
</feature>
<dbReference type="PANTHER" id="PTHR43085:SF13">
    <property type="entry name" value="INOSITOL 3-KINASE"/>
    <property type="match status" value="1"/>
</dbReference>
<dbReference type="SUPFAM" id="SSF53613">
    <property type="entry name" value="Ribokinase-like"/>
    <property type="match status" value="1"/>
</dbReference>
<dbReference type="GO" id="GO:0010264">
    <property type="term" value="P:myo-inositol hexakisphosphate biosynthetic process"/>
    <property type="evidence" value="ECO:0007669"/>
    <property type="project" value="TreeGrafter"/>
</dbReference>
<dbReference type="STRING" id="1297742.A176_006235"/>
<evidence type="ECO:0000256" key="1">
    <source>
        <dbReference type="ARBA" id="ARBA00010688"/>
    </source>
</evidence>
<evidence type="ECO:0000256" key="3">
    <source>
        <dbReference type="ARBA" id="ARBA00022777"/>
    </source>
</evidence>
<dbReference type="EMBL" id="CP012109">
    <property type="protein sequence ID" value="AKQ69323.1"/>
    <property type="molecule type" value="Genomic_DNA"/>
</dbReference>
<dbReference type="Pfam" id="PF00294">
    <property type="entry name" value="PfkB"/>
    <property type="match status" value="1"/>
</dbReference>
<dbReference type="eggNOG" id="COG0524">
    <property type="taxonomic scope" value="Bacteria"/>
</dbReference>
<evidence type="ECO:0000313" key="6">
    <source>
        <dbReference type="Proteomes" id="UP000009026"/>
    </source>
</evidence>
<gene>
    <name evidence="5" type="ORF">A176_006235</name>
</gene>
<keyword evidence="3 5" id="KW-0418">Kinase</keyword>
<dbReference type="KEGG" id="mym:A176_006235"/>
<dbReference type="InterPro" id="IPR011611">
    <property type="entry name" value="PfkB_dom"/>
</dbReference>
<sequence>MRPAATRDILVVGNYCHDLLRHGHGRETHALGGSAAYISAVLDAMNRDYAVAAVAGEDFRYAHQVRYPPRVVPGTRTTQFIADLTGETRTLHVSAKSEPILPEDITVDARVALACGVAGEVLPETLLRVSERARHVLADAQGLLRTLDAQGRVLNVRLEDTPFDAMLERLRVLKASEEEAEALDIERVRRRTCLVVTRGPRGCTVYTADARLDVPGVPVEEVDATGAGDCFLAGFALGLLRELPLARCAEIANGFGAQAVTQVGVPRLDASRIPADLR</sequence>
<evidence type="ECO:0000313" key="5">
    <source>
        <dbReference type="EMBL" id="AKQ69323.1"/>
    </source>
</evidence>
<dbReference type="AlphaFoldDB" id="A0A0H4X5Z2"/>
<dbReference type="GO" id="GO:0016301">
    <property type="term" value="F:kinase activity"/>
    <property type="evidence" value="ECO:0007669"/>
    <property type="project" value="UniProtKB-KW"/>
</dbReference>
<dbReference type="PATRIC" id="fig|1297742.4.peg.6327"/>
<name>A0A0H4X5Z2_9BACT</name>
<dbReference type="PANTHER" id="PTHR43085">
    <property type="entry name" value="HEXOKINASE FAMILY MEMBER"/>
    <property type="match status" value="1"/>
</dbReference>
<dbReference type="OrthoDB" id="9776822at2"/>
<evidence type="ECO:0000256" key="2">
    <source>
        <dbReference type="ARBA" id="ARBA00022679"/>
    </source>
</evidence>
<dbReference type="RefSeq" id="WP_002638723.1">
    <property type="nucleotide sequence ID" value="NZ_CP012109.1"/>
</dbReference>
<comment type="similarity">
    <text evidence="1">Belongs to the carbohydrate kinase PfkB family.</text>
</comment>
<protein>
    <submittedName>
        <fullName evidence="5">Ribokinase</fullName>
    </submittedName>
</protein>
<dbReference type="Proteomes" id="UP000009026">
    <property type="component" value="Chromosome"/>
</dbReference>
<keyword evidence="6" id="KW-1185">Reference proteome</keyword>
<evidence type="ECO:0000259" key="4">
    <source>
        <dbReference type="Pfam" id="PF00294"/>
    </source>
</evidence>
<dbReference type="InterPro" id="IPR050306">
    <property type="entry name" value="PfkB_Carbo_kinase"/>
</dbReference>
<reference evidence="5 6" key="1">
    <citation type="journal article" date="2016" name="PLoS ONE">
        <title>Complete Genome Sequence and Comparative Genomics of a Novel Myxobacterium Myxococcus hansupus.</title>
        <authorList>
            <person name="Sharma G."/>
            <person name="Narwani T."/>
            <person name="Subramanian S."/>
        </authorList>
    </citation>
    <scope>NUCLEOTIDE SEQUENCE [LARGE SCALE GENOMIC DNA]</scope>
    <source>
        <strain evidence="6">mixupus</strain>
    </source>
</reference>
<accession>A0A0H4X5Z2</accession>
<dbReference type="InterPro" id="IPR029056">
    <property type="entry name" value="Ribokinase-like"/>
</dbReference>